<dbReference type="SUPFAM" id="SSF55298">
    <property type="entry name" value="YjgF-like"/>
    <property type="match status" value="3"/>
</dbReference>
<dbReference type="RefSeq" id="WP_165097906.1">
    <property type="nucleotide sequence ID" value="NZ_CP049056.1"/>
</dbReference>
<proteinExistence type="predicted"/>
<dbReference type="Pfam" id="PF01042">
    <property type="entry name" value="Ribonuc_L-PSP"/>
    <property type="match status" value="3"/>
</dbReference>
<keyword evidence="2" id="KW-1185">Reference proteome</keyword>
<name>A0A7L5C0J5_9RHOB</name>
<dbReference type="PANTHER" id="PTHR43857:SF1">
    <property type="entry name" value="YJGH FAMILY PROTEIN"/>
    <property type="match status" value="1"/>
</dbReference>
<dbReference type="EMBL" id="CP049056">
    <property type="protein sequence ID" value="QIE55674.1"/>
    <property type="molecule type" value="Genomic_DNA"/>
</dbReference>
<dbReference type="Gene3D" id="3.30.1330.40">
    <property type="entry name" value="RutC-like"/>
    <property type="match status" value="3"/>
</dbReference>
<gene>
    <name evidence="1" type="ORF">G5B40_09580</name>
</gene>
<dbReference type="InterPro" id="IPR006175">
    <property type="entry name" value="YjgF/YER057c/UK114"/>
</dbReference>
<dbReference type="KEGG" id="hdh:G5B40_09580"/>
<reference evidence="1 2" key="1">
    <citation type="submission" date="2020-02" db="EMBL/GenBank/DDBJ databases">
        <title>complete genome sequence of Rhodobacteraceae bacterium.</title>
        <authorList>
            <person name="Park J."/>
            <person name="Kim Y.-S."/>
            <person name="Kim K.-H."/>
        </authorList>
    </citation>
    <scope>NUCLEOTIDE SEQUENCE [LARGE SCALE GENOMIC DNA]</scope>
    <source>
        <strain evidence="1 2">RR4-56</strain>
    </source>
</reference>
<protein>
    <submittedName>
        <fullName evidence="1">RidA family protein</fullName>
    </submittedName>
</protein>
<organism evidence="1 2">
    <name type="scientific">Pikeienuella piscinae</name>
    <dbReference type="NCBI Taxonomy" id="2748098"/>
    <lineage>
        <taxon>Bacteria</taxon>
        <taxon>Pseudomonadati</taxon>
        <taxon>Pseudomonadota</taxon>
        <taxon>Alphaproteobacteria</taxon>
        <taxon>Rhodobacterales</taxon>
        <taxon>Paracoccaceae</taxon>
        <taxon>Pikeienuella</taxon>
    </lineage>
</organism>
<dbReference type="AlphaFoldDB" id="A0A7L5C0J5"/>
<sequence>MSAVEAICPVEIPRAGFTFAPAMKAGPWVFASGHMAADYAVGIDPAVLAATRDLRSGARQEAEAAHIFRRLSGLLAECGADFSNIVRLDQYYPDWRAVPHYHRARHKAFKGTQGVPASTSILQDALLYPDASLHVEMLAHTRAGGEAIEVLRPDGLPVSSHMGFAPIVRVGDMLFLSGQMAEKDNDGIAPEARVPSTHHWKGSAIRLETDYIIRNKLKPALEAGGATLADVVKAQAYLSDPNDIPAFHDVWSQWFGDAAAALTVVPCATPGFNVIEASIEINIVAMRTDRNAERREIAVDDVSPVFASSAAAVRAGDLLMISGLIACDEGGLIPAARPDPRQPHFGSTAKAQMRHILDQAEALCAAAGARLDNVVRIQQFQTDLREFPQTVETWRERLGDRPLPISAVGVPGPLPVKDATIQLDLWVYIPPAGVEQRTRRD</sequence>
<evidence type="ECO:0000313" key="1">
    <source>
        <dbReference type="EMBL" id="QIE55674.1"/>
    </source>
</evidence>
<accession>A0A7L5C0J5</accession>
<dbReference type="InterPro" id="IPR035959">
    <property type="entry name" value="RutC-like_sf"/>
</dbReference>
<evidence type="ECO:0000313" key="2">
    <source>
        <dbReference type="Proteomes" id="UP000503336"/>
    </source>
</evidence>
<dbReference type="CDD" id="cd00448">
    <property type="entry name" value="YjgF_YER057c_UK114_family"/>
    <property type="match status" value="3"/>
</dbReference>
<dbReference type="PANTHER" id="PTHR43857">
    <property type="entry name" value="BLR7761 PROTEIN"/>
    <property type="match status" value="1"/>
</dbReference>
<dbReference type="Proteomes" id="UP000503336">
    <property type="component" value="Chromosome"/>
</dbReference>